<comment type="caution">
    <text evidence="1">The sequence shown here is derived from an EMBL/GenBank/DDBJ whole genome shotgun (WGS) entry which is preliminary data.</text>
</comment>
<dbReference type="EMBL" id="JAFIQS020000010">
    <property type="protein sequence ID" value="KAH9476873.1"/>
    <property type="molecule type" value="Genomic_DNA"/>
</dbReference>
<keyword evidence="2" id="KW-1185">Reference proteome</keyword>
<organism evidence="1 2">
    <name type="scientific">Psilocybe cubensis</name>
    <name type="common">Psychedelic mushroom</name>
    <name type="synonym">Stropharia cubensis</name>
    <dbReference type="NCBI Taxonomy" id="181762"/>
    <lineage>
        <taxon>Eukaryota</taxon>
        <taxon>Fungi</taxon>
        <taxon>Dikarya</taxon>
        <taxon>Basidiomycota</taxon>
        <taxon>Agaricomycotina</taxon>
        <taxon>Agaricomycetes</taxon>
        <taxon>Agaricomycetidae</taxon>
        <taxon>Agaricales</taxon>
        <taxon>Agaricineae</taxon>
        <taxon>Strophariaceae</taxon>
        <taxon>Psilocybe</taxon>
    </lineage>
</organism>
<evidence type="ECO:0000313" key="1">
    <source>
        <dbReference type="EMBL" id="KAH9476873.1"/>
    </source>
</evidence>
<name>A0ACB8GMJ1_PSICU</name>
<sequence length="439" mass="49621">MQVIPACNSAAIRSLCPTPESLRNMGWLSVSDAVYSEFIGELATRASNRNYSNEFGLMQPIQEFKAFIESDPVVHQEFIDMFEGIQDSPRNYQELCNMFNDIFRKAPVYGDLGPPVYMIMAKLMNTRAGFSAFTRQRLNLHFKKLFDTWGLFLSSKDSRNVLVADQFDDRHCGWLNERALSAMVKHYNGRAFDEVFLCDKNAPYYGFNSYDDFFNRRFRNRDIDRPVVGGVNNTTLISAACESLSYNVSYDVQSLDTLVFKGETYSLKHLLNNDPFTPQFEHGSILQGFLNVTAYHRWHAPVNGTIVKIINVPGTYFAQAPSTIGDPIPDNDYDPPPYLKSLVYFSNIAARQIMFIEADNKEIGLIFLVFIGMTEISTCEATVSEGQHVNRGDDLGMFHFGGSSFALGLRKDCRAEIVEKFTEPGTVIRINEVVAALKA</sequence>
<accession>A0ACB8GMJ1</accession>
<protein>
    <submittedName>
        <fullName evidence="1">L-tryptophan decarboxylase</fullName>
    </submittedName>
</protein>
<proteinExistence type="predicted"/>
<dbReference type="Proteomes" id="UP000664032">
    <property type="component" value="Unassembled WGS sequence"/>
</dbReference>
<gene>
    <name evidence="1" type="ORF">JR316_0010789</name>
</gene>
<reference evidence="1" key="1">
    <citation type="submission" date="2021-10" db="EMBL/GenBank/DDBJ databases">
        <title>Psilocybe cubensis genome.</title>
        <authorList>
            <person name="Mckernan K.J."/>
            <person name="Crawford S."/>
            <person name="Trippe A."/>
            <person name="Kane L.T."/>
            <person name="Mclaughlin S."/>
        </authorList>
    </citation>
    <scope>NUCLEOTIDE SEQUENCE</scope>
    <source>
        <strain evidence="1">MGC-MH-2018</strain>
    </source>
</reference>
<evidence type="ECO:0000313" key="2">
    <source>
        <dbReference type="Proteomes" id="UP000664032"/>
    </source>
</evidence>